<dbReference type="Gene3D" id="1.10.10.10">
    <property type="entry name" value="Winged helix-like DNA-binding domain superfamily/Winged helix DNA-binding domain"/>
    <property type="match status" value="1"/>
</dbReference>
<dbReference type="SUPFAM" id="SSF46785">
    <property type="entry name" value="Winged helix' DNA-binding domain"/>
    <property type="match status" value="1"/>
</dbReference>
<dbReference type="EMBL" id="FNCO01000012">
    <property type="protein sequence ID" value="SDI35634.1"/>
    <property type="molecule type" value="Genomic_DNA"/>
</dbReference>
<dbReference type="AlphaFoldDB" id="A0A1G8JWQ8"/>
<dbReference type="InterPro" id="IPR036388">
    <property type="entry name" value="WH-like_DNA-bd_sf"/>
</dbReference>
<evidence type="ECO:0000313" key="4">
    <source>
        <dbReference type="Proteomes" id="UP000182894"/>
    </source>
</evidence>
<keyword evidence="4" id="KW-1185">Reference proteome</keyword>
<organism evidence="3 4">
    <name type="scientific">Pseudomonas abietaniphila</name>
    <dbReference type="NCBI Taxonomy" id="89065"/>
    <lineage>
        <taxon>Bacteria</taxon>
        <taxon>Pseudomonadati</taxon>
        <taxon>Pseudomonadota</taxon>
        <taxon>Gammaproteobacteria</taxon>
        <taxon>Pseudomonadales</taxon>
        <taxon>Pseudomonadaceae</taxon>
        <taxon>Pseudomonas</taxon>
    </lineage>
</organism>
<feature type="domain" description="Transcription regulator PadR N-terminal" evidence="2">
    <location>
        <begin position="51"/>
        <end position="118"/>
    </location>
</feature>
<accession>A0A1G8JWQ8</accession>
<evidence type="ECO:0000313" key="3">
    <source>
        <dbReference type="EMBL" id="SDI35634.1"/>
    </source>
</evidence>
<dbReference type="InterPro" id="IPR036390">
    <property type="entry name" value="WH_DNA-bd_sf"/>
</dbReference>
<protein>
    <submittedName>
        <fullName evidence="3">Transcriptional regulator, PadR family</fullName>
    </submittedName>
</protein>
<dbReference type="OrthoDB" id="9814826at2"/>
<feature type="region of interest" description="Disordered" evidence="1">
    <location>
        <begin position="1"/>
        <end position="40"/>
    </location>
</feature>
<evidence type="ECO:0000259" key="2">
    <source>
        <dbReference type="Pfam" id="PF03551"/>
    </source>
</evidence>
<dbReference type="PANTHER" id="PTHR43252">
    <property type="entry name" value="TRANSCRIPTIONAL REGULATOR YQJI"/>
    <property type="match status" value="1"/>
</dbReference>
<sequence length="197" mass="22119">MRDHSHDHPHHHRPHFGDHGDGRDGFEKRTGRERGGRGPRVFAPGDLKLLLLALIADQPCHGYDLIRQIEGLFDGAYSPSPGVIYPTLTFLEESELIAGDAEGGKKRYQITPAGQQHLIEQAVALDGVKMRIEVSKRSLRGHDRPAEIHEAVHNLRHALHMHHGRWSPEEIVRVRDLLNETAKAVADGPHNRSEKSE</sequence>
<proteinExistence type="predicted"/>
<evidence type="ECO:0000256" key="1">
    <source>
        <dbReference type="SAM" id="MobiDB-lite"/>
    </source>
</evidence>
<name>A0A1G8JWQ8_9PSED</name>
<dbReference type="PANTHER" id="PTHR43252:SF7">
    <property type="entry name" value="TRANSCRIPTIONAL REGULATOR YQJI"/>
    <property type="match status" value="1"/>
</dbReference>
<dbReference type="Proteomes" id="UP000182894">
    <property type="component" value="Unassembled WGS sequence"/>
</dbReference>
<dbReference type="Pfam" id="PF03551">
    <property type="entry name" value="PadR"/>
    <property type="match status" value="1"/>
</dbReference>
<reference evidence="4" key="1">
    <citation type="submission" date="2016-10" db="EMBL/GenBank/DDBJ databases">
        <authorList>
            <person name="Varghese N."/>
            <person name="Submissions S."/>
        </authorList>
    </citation>
    <scope>NUCLEOTIDE SEQUENCE [LARGE SCALE GENOMIC DNA]</scope>
    <source>
        <strain evidence="4">ATCC 700689</strain>
    </source>
</reference>
<feature type="compositionally biased region" description="Basic and acidic residues" evidence="1">
    <location>
        <begin position="15"/>
        <end position="36"/>
    </location>
</feature>
<dbReference type="STRING" id="89065.SAMN05216605_112187"/>
<dbReference type="RefSeq" id="WP_074755750.1">
    <property type="nucleotide sequence ID" value="NZ_FNCO01000012.1"/>
</dbReference>
<gene>
    <name evidence="3" type="ORF">SAMN05216605_112187</name>
</gene>
<dbReference type="InterPro" id="IPR005149">
    <property type="entry name" value="Tscrpt_reg_PadR_N"/>
</dbReference>